<dbReference type="InterPro" id="IPR000727">
    <property type="entry name" value="T_SNARE_dom"/>
</dbReference>
<name>A0A6G1HZN5_9PEZI</name>
<dbReference type="EMBL" id="ML996693">
    <property type="protein sequence ID" value="KAF2401472.1"/>
    <property type="molecule type" value="Genomic_DNA"/>
</dbReference>
<evidence type="ECO:0000256" key="9">
    <source>
        <dbReference type="SAM" id="MobiDB-lite"/>
    </source>
</evidence>
<keyword evidence="3" id="KW-0813">Transport</keyword>
<evidence type="ECO:0000256" key="6">
    <source>
        <dbReference type="ARBA" id="ARBA00022989"/>
    </source>
</evidence>
<evidence type="ECO:0000256" key="3">
    <source>
        <dbReference type="ARBA" id="ARBA00022448"/>
    </source>
</evidence>
<feature type="transmembrane region" description="Helical" evidence="10">
    <location>
        <begin position="246"/>
        <end position="264"/>
    </location>
</feature>
<dbReference type="SUPFAM" id="SSF58038">
    <property type="entry name" value="SNARE fusion complex"/>
    <property type="match status" value="1"/>
</dbReference>
<accession>A0A6G1HZN5</accession>
<evidence type="ECO:0000259" key="11">
    <source>
        <dbReference type="PROSITE" id="PS50192"/>
    </source>
</evidence>
<keyword evidence="4 10" id="KW-0812">Transmembrane</keyword>
<comment type="subcellular location">
    <subcellularLocation>
        <location evidence="2">Endomembrane system</location>
    </subcellularLocation>
    <subcellularLocation>
        <location evidence="1">Membrane</location>
        <topology evidence="1">Single-pass membrane protein</topology>
    </subcellularLocation>
</comment>
<proteinExistence type="predicted"/>
<feature type="compositionally biased region" description="Polar residues" evidence="9">
    <location>
        <begin position="128"/>
        <end position="138"/>
    </location>
</feature>
<dbReference type="GO" id="GO:0006896">
    <property type="term" value="P:Golgi to vacuole transport"/>
    <property type="evidence" value="ECO:0007669"/>
    <property type="project" value="UniProtKB-ARBA"/>
</dbReference>
<keyword evidence="7" id="KW-0175">Coiled coil</keyword>
<dbReference type="GO" id="GO:0015031">
    <property type="term" value="P:protein transport"/>
    <property type="evidence" value="ECO:0007669"/>
    <property type="project" value="UniProtKB-KW"/>
</dbReference>
<evidence type="ECO:0000313" key="13">
    <source>
        <dbReference type="Proteomes" id="UP000799640"/>
    </source>
</evidence>
<dbReference type="FunFam" id="1.20.5.110:FF:000060">
    <property type="entry name" value="SNARE complex subunit (Syn8)"/>
    <property type="match status" value="1"/>
</dbReference>
<keyword evidence="5" id="KW-0653">Protein transport</keyword>
<reference evidence="12" key="1">
    <citation type="journal article" date="2020" name="Stud. Mycol.">
        <title>101 Dothideomycetes genomes: a test case for predicting lifestyles and emergence of pathogens.</title>
        <authorList>
            <person name="Haridas S."/>
            <person name="Albert R."/>
            <person name="Binder M."/>
            <person name="Bloem J."/>
            <person name="Labutti K."/>
            <person name="Salamov A."/>
            <person name="Andreopoulos B."/>
            <person name="Baker S."/>
            <person name="Barry K."/>
            <person name="Bills G."/>
            <person name="Bluhm B."/>
            <person name="Cannon C."/>
            <person name="Castanera R."/>
            <person name="Culley D."/>
            <person name="Daum C."/>
            <person name="Ezra D."/>
            <person name="Gonzalez J."/>
            <person name="Henrissat B."/>
            <person name="Kuo A."/>
            <person name="Liang C."/>
            <person name="Lipzen A."/>
            <person name="Lutzoni F."/>
            <person name="Magnuson J."/>
            <person name="Mondo S."/>
            <person name="Nolan M."/>
            <person name="Ohm R."/>
            <person name="Pangilinan J."/>
            <person name="Park H.-J."/>
            <person name="Ramirez L."/>
            <person name="Alfaro M."/>
            <person name="Sun H."/>
            <person name="Tritt A."/>
            <person name="Yoshinaga Y."/>
            <person name="Zwiers L.-H."/>
            <person name="Turgeon B."/>
            <person name="Goodwin S."/>
            <person name="Spatafora J."/>
            <person name="Crous P."/>
            <person name="Grigoriev I."/>
        </authorList>
    </citation>
    <scope>NUCLEOTIDE SEQUENCE</scope>
    <source>
        <strain evidence="12">CBS 262.69</strain>
    </source>
</reference>
<keyword evidence="8 10" id="KW-0472">Membrane</keyword>
<evidence type="ECO:0000256" key="8">
    <source>
        <dbReference type="ARBA" id="ARBA00023136"/>
    </source>
</evidence>
<keyword evidence="6 10" id="KW-1133">Transmembrane helix</keyword>
<dbReference type="OrthoDB" id="244190at2759"/>
<dbReference type="PROSITE" id="PS50192">
    <property type="entry name" value="T_SNARE"/>
    <property type="match status" value="1"/>
</dbReference>
<dbReference type="GO" id="GO:0005768">
    <property type="term" value="C:endosome"/>
    <property type="evidence" value="ECO:0007669"/>
    <property type="project" value="UniProtKB-ARBA"/>
</dbReference>
<dbReference type="GO" id="GO:0061025">
    <property type="term" value="P:membrane fusion"/>
    <property type="evidence" value="ECO:0007669"/>
    <property type="project" value="UniProtKB-ARBA"/>
</dbReference>
<sequence>MAATNPSQLLLLADHIKLSLLERQRAVALNLEPAAGDAQIARSLDSLAAGIAALEAQGPTWDDPLHPSVDTNAGILARIKDQFADLSAKFHGTAPTTAAITAPNDPALSADFARAQAVPRGRAGARQVSKSVRFTDSPPTSPQPVGRYARYTDEPEGASGADHAELSNEQIHAYHSAVMAEQDEALDRLGVSIGRQRELSIQIGDELDSQALLLDEVDERVDRHQGQLDRAGRRLRKFAEKARQNWGGLTIGILVCVLVLLIIITKR</sequence>
<evidence type="ECO:0000256" key="1">
    <source>
        <dbReference type="ARBA" id="ARBA00004167"/>
    </source>
</evidence>
<evidence type="ECO:0000313" key="12">
    <source>
        <dbReference type="EMBL" id="KAF2401472.1"/>
    </source>
</evidence>
<gene>
    <name evidence="12" type="ORF">EJ06DRAFT_529594</name>
</gene>
<feature type="domain" description="T-SNARE coiled-coil homology" evidence="11">
    <location>
        <begin position="176"/>
        <end position="238"/>
    </location>
</feature>
<evidence type="ECO:0000256" key="7">
    <source>
        <dbReference type="ARBA" id="ARBA00023054"/>
    </source>
</evidence>
<dbReference type="CDD" id="cd15859">
    <property type="entry name" value="SNARE_SYN8"/>
    <property type="match status" value="1"/>
</dbReference>
<dbReference type="Proteomes" id="UP000799640">
    <property type="component" value="Unassembled WGS sequence"/>
</dbReference>
<keyword evidence="13" id="KW-1185">Reference proteome</keyword>
<evidence type="ECO:0000256" key="10">
    <source>
        <dbReference type="SAM" id="Phobius"/>
    </source>
</evidence>
<feature type="region of interest" description="Disordered" evidence="9">
    <location>
        <begin position="119"/>
        <end position="147"/>
    </location>
</feature>
<evidence type="ECO:0000256" key="5">
    <source>
        <dbReference type="ARBA" id="ARBA00022927"/>
    </source>
</evidence>
<dbReference type="AlphaFoldDB" id="A0A6G1HZN5"/>
<evidence type="ECO:0000256" key="2">
    <source>
        <dbReference type="ARBA" id="ARBA00004308"/>
    </source>
</evidence>
<dbReference type="GO" id="GO:0016020">
    <property type="term" value="C:membrane"/>
    <property type="evidence" value="ECO:0007669"/>
    <property type="project" value="UniProtKB-SubCell"/>
</dbReference>
<protein>
    <recommendedName>
        <fullName evidence="11">t-SNARE coiled-coil homology domain-containing protein</fullName>
    </recommendedName>
</protein>
<evidence type="ECO:0000256" key="4">
    <source>
        <dbReference type="ARBA" id="ARBA00022692"/>
    </source>
</evidence>
<organism evidence="12 13">
    <name type="scientific">Trichodelitschia bisporula</name>
    <dbReference type="NCBI Taxonomy" id="703511"/>
    <lineage>
        <taxon>Eukaryota</taxon>
        <taxon>Fungi</taxon>
        <taxon>Dikarya</taxon>
        <taxon>Ascomycota</taxon>
        <taxon>Pezizomycotina</taxon>
        <taxon>Dothideomycetes</taxon>
        <taxon>Dothideomycetes incertae sedis</taxon>
        <taxon>Phaeotrichales</taxon>
        <taxon>Phaeotrichaceae</taxon>
        <taxon>Trichodelitschia</taxon>
    </lineage>
</organism>
<dbReference type="PANTHER" id="PTHR12791">
    <property type="entry name" value="GOLGI SNARE BET1-RELATED"/>
    <property type="match status" value="1"/>
</dbReference>
<dbReference type="Gene3D" id="1.20.5.110">
    <property type="match status" value="1"/>
</dbReference>
<dbReference type="SMART" id="SM00397">
    <property type="entry name" value="t_SNARE"/>
    <property type="match status" value="1"/>
</dbReference>